<dbReference type="NCBIfam" id="TIGR03344">
    <property type="entry name" value="VI_effect_Hcp1"/>
    <property type="match status" value="1"/>
</dbReference>
<organism evidence="1">
    <name type="scientific">hydrothermal vent metagenome</name>
    <dbReference type="NCBI Taxonomy" id="652676"/>
    <lineage>
        <taxon>unclassified sequences</taxon>
        <taxon>metagenomes</taxon>
        <taxon>ecological metagenomes</taxon>
    </lineage>
</organism>
<protein>
    <recommendedName>
        <fullName evidence="2">Type VI secretion system tube protein Hcp</fullName>
    </recommendedName>
</protein>
<proteinExistence type="predicted"/>
<evidence type="ECO:0000313" key="1">
    <source>
        <dbReference type="EMBL" id="VAW76151.1"/>
    </source>
</evidence>
<dbReference type="EMBL" id="UOFL01000101">
    <property type="protein sequence ID" value="VAW76151.1"/>
    <property type="molecule type" value="Genomic_DNA"/>
</dbReference>
<dbReference type="Gene3D" id="2.30.110.20">
    <property type="entry name" value="Hcp1-like"/>
    <property type="match status" value="1"/>
</dbReference>
<dbReference type="InterPro" id="IPR036624">
    <property type="entry name" value="Hcp1-lik_sf"/>
</dbReference>
<accession>A0A3B0Y974</accession>
<reference evidence="1" key="1">
    <citation type="submission" date="2018-06" db="EMBL/GenBank/DDBJ databases">
        <authorList>
            <person name="Zhirakovskaya E."/>
        </authorList>
    </citation>
    <scope>NUCLEOTIDE SEQUENCE</scope>
</reference>
<evidence type="ECO:0008006" key="2">
    <source>
        <dbReference type="Google" id="ProtNLM"/>
    </source>
</evidence>
<gene>
    <name evidence="1" type="ORF">MNBD_GAMMA12-1828</name>
</gene>
<dbReference type="SUPFAM" id="SSF141452">
    <property type="entry name" value="Hcp1-like"/>
    <property type="match status" value="1"/>
</dbReference>
<dbReference type="InterPro" id="IPR008514">
    <property type="entry name" value="T6SS_Hcp"/>
</dbReference>
<name>A0A3B0Y974_9ZZZZ</name>
<dbReference type="AlphaFoldDB" id="A0A3B0Y974"/>
<dbReference type="Pfam" id="PF05638">
    <property type="entry name" value="T6SS_HCP"/>
    <property type="match status" value="1"/>
</dbReference>
<sequence>MATALYAQFKLASGEVVKTNTKAPNDESENWLRIIKFNHAVVAPVSKDDGIKTGERRHDPMILESALEKSAPYFLNAVCQGKKMDKDHQFSEMVLRSYRGDEQHYFTTALAGAKCVSVRPIMLNYKNRKFEEHPHLLMFQMRYEAIAWFEVGGKHAASDAWVGGSEGAALKQRAQAIAEAGSL</sequence>